<reference evidence="1" key="1">
    <citation type="submission" date="2023-07" db="EMBL/GenBank/DDBJ databases">
        <title>Black Yeasts Isolated from many extreme environments.</title>
        <authorList>
            <person name="Coleine C."/>
            <person name="Stajich J.E."/>
            <person name="Selbmann L."/>
        </authorList>
    </citation>
    <scope>NUCLEOTIDE SEQUENCE</scope>
    <source>
        <strain evidence="1">CCFEE 5714</strain>
    </source>
</reference>
<dbReference type="EC" id="3.5.1.89" evidence="1"/>
<evidence type="ECO:0000313" key="2">
    <source>
        <dbReference type="Proteomes" id="UP001281147"/>
    </source>
</evidence>
<sequence length="275" mass="30723">MGLISLAAIPFGICLGWVALYQIVKSISSYPSNKHICLLIAHPDDEAMFFSPTVIRLADPTLYNTFEILCLCPGQEPALRSTRTSELIHSASNLGLDSPKRVTVIDDEDSFPDSMTIFWSAEKIAKVLSSHFSTETAAPRSGPDMLITFDNHGISSHANHISLLHGATFWLKQMSAQSRNAIALYSLTTTNIVRKYISLLDAPLSLLLYLTRHNSASATATGFADRYIFFSAFSSYRRAQRSMTACHKSQMLWFRYGWIVLSRYVSTNDLQRINV</sequence>
<dbReference type="EMBL" id="JAUTXU010000078">
    <property type="protein sequence ID" value="KAK3711228.1"/>
    <property type="molecule type" value="Genomic_DNA"/>
</dbReference>
<evidence type="ECO:0000313" key="1">
    <source>
        <dbReference type="EMBL" id="KAK3711228.1"/>
    </source>
</evidence>
<accession>A0ACC3N7I4</accession>
<comment type="caution">
    <text evidence="1">The sequence shown here is derived from an EMBL/GenBank/DDBJ whole genome shotgun (WGS) entry which is preliminary data.</text>
</comment>
<protein>
    <submittedName>
        <fullName evidence="1">N-acetylglucosaminyl-phosphatidylinositol de-N-acetylase</fullName>
        <ecNumber evidence="1">3.5.1.89</ecNumber>
    </submittedName>
</protein>
<keyword evidence="1" id="KW-0378">Hydrolase</keyword>
<dbReference type="Proteomes" id="UP001281147">
    <property type="component" value="Unassembled WGS sequence"/>
</dbReference>
<gene>
    <name evidence="1" type="primary">GPI12_3</name>
    <name evidence="1" type="ORF">LTR37_009822</name>
</gene>
<proteinExistence type="predicted"/>
<organism evidence="1 2">
    <name type="scientific">Vermiconidia calcicola</name>
    <dbReference type="NCBI Taxonomy" id="1690605"/>
    <lineage>
        <taxon>Eukaryota</taxon>
        <taxon>Fungi</taxon>
        <taxon>Dikarya</taxon>
        <taxon>Ascomycota</taxon>
        <taxon>Pezizomycotina</taxon>
        <taxon>Dothideomycetes</taxon>
        <taxon>Dothideomycetidae</taxon>
        <taxon>Mycosphaerellales</taxon>
        <taxon>Extremaceae</taxon>
        <taxon>Vermiconidia</taxon>
    </lineage>
</organism>
<keyword evidence="2" id="KW-1185">Reference proteome</keyword>
<name>A0ACC3N7I4_9PEZI</name>